<dbReference type="STRING" id="610130.Closa_1413"/>
<dbReference type="EMBL" id="CP002109">
    <property type="protein sequence ID" value="ADL04014.1"/>
    <property type="molecule type" value="Genomic_DNA"/>
</dbReference>
<reference evidence="1" key="1">
    <citation type="submission" date="2010-07" db="EMBL/GenBank/DDBJ databases">
        <title>Complete sequence of Clostridium saccharolyticum WM1.</title>
        <authorList>
            <consortium name="US DOE Joint Genome Institute"/>
            <person name="Lucas S."/>
            <person name="Copeland A."/>
            <person name="Lapidus A."/>
            <person name="Cheng J.-F."/>
            <person name="Bruce D."/>
            <person name="Goodwin L."/>
            <person name="Pitluck S."/>
            <person name="Chertkov O."/>
            <person name="Detter J.C."/>
            <person name="Han C."/>
            <person name="Tapia R."/>
            <person name="Land M."/>
            <person name="Hauser L."/>
            <person name="Chang Y.-J."/>
            <person name="Jeffries C."/>
            <person name="Kyrpides N."/>
            <person name="Ivanova N."/>
            <person name="Mikhailova N."/>
            <person name="Mouttaki H."/>
            <person name="Lin L."/>
            <person name="Zhou J."/>
            <person name="Hemme C.L."/>
            <person name="Woyke T."/>
        </authorList>
    </citation>
    <scope>NUCLEOTIDE SEQUENCE [LARGE SCALE GENOMIC DNA]</scope>
    <source>
        <strain evidence="1">WM1</strain>
    </source>
</reference>
<dbReference type="Pfam" id="PF09693">
    <property type="entry name" value="Phage_XkdX"/>
    <property type="match status" value="1"/>
</dbReference>
<dbReference type="HOGENOM" id="CLU_195756_2_1_9"/>
<proteinExistence type="predicted"/>
<keyword evidence="2" id="KW-1185">Reference proteome</keyword>
<accession>D9R939</accession>
<gene>
    <name evidence="1" type="ordered locus">Closa_1413</name>
</gene>
<sequence>MSKNYEKVKEFYNANLWSEEMVWNAVGRWITDKEYLVITGKEYEN</sequence>
<organism evidence="1 2">
    <name type="scientific">Lacrimispora saccharolytica (strain ATCC 35040 / DSM 2544 / NRCC 2533 / WM1)</name>
    <name type="common">Clostridium saccharolyticum</name>
    <dbReference type="NCBI Taxonomy" id="610130"/>
    <lineage>
        <taxon>Bacteria</taxon>
        <taxon>Bacillati</taxon>
        <taxon>Bacillota</taxon>
        <taxon>Clostridia</taxon>
        <taxon>Lachnospirales</taxon>
        <taxon>Lachnospiraceae</taxon>
        <taxon>Lacrimispora</taxon>
    </lineage>
</organism>
<dbReference type="KEGG" id="csh:Closa_1413"/>
<dbReference type="OrthoDB" id="1779343at2"/>
<dbReference type="RefSeq" id="WP_013272105.1">
    <property type="nucleotide sequence ID" value="NC_014376.1"/>
</dbReference>
<dbReference type="PaxDb" id="610130-Closa_1413"/>
<evidence type="ECO:0000313" key="1">
    <source>
        <dbReference type="EMBL" id="ADL04014.1"/>
    </source>
</evidence>
<dbReference type="AlphaFoldDB" id="D9R939"/>
<dbReference type="Proteomes" id="UP000001662">
    <property type="component" value="Chromosome"/>
</dbReference>
<dbReference type="InterPro" id="IPR010022">
    <property type="entry name" value="XkdX"/>
</dbReference>
<dbReference type="eggNOG" id="ENOG5030FY5">
    <property type="taxonomic scope" value="Bacteria"/>
</dbReference>
<evidence type="ECO:0000313" key="2">
    <source>
        <dbReference type="Proteomes" id="UP000001662"/>
    </source>
</evidence>
<protein>
    <submittedName>
        <fullName evidence="1">Uncharacterized protein XkdX</fullName>
    </submittedName>
</protein>
<name>D9R939_LACSW</name>